<dbReference type="RefSeq" id="WP_048045329.1">
    <property type="nucleotide sequence ID" value="NZ_JJOS01000142.1"/>
</dbReference>
<protein>
    <recommendedName>
        <fullName evidence="7">Type I-E CRISPR-associated protein Cse2/CasB</fullName>
    </recommendedName>
</protein>
<evidence type="ECO:0000313" key="6">
    <source>
        <dbReference type="Proteomes" id="UP000034578"/>
    </source>
</evidence>
<dbReference type="Pfam" id="PF09485">
    <property type="entry name" value="CRISPR_Cse2"/>
    <property type="match status" value="1"/>
</dbReference>
<dbReference type="Gene3D" id="1.10.520.40">
    <property type="entry name" value="CRISPR-associated protein Cse2"/>
    <property type="match status" value="1"/>
</dbReference>
<dbReference type="NCBIfam" id="TIGR02548">
    <property type="entry name" value="casB_cse2"/>
    <property type="match status" value="1"/>
</dbReference>
<accession>A0A0F8LYE8</accession>
<evidence type="ECO:0000313" key="5">
    <source>
        <dbReference type="Proteomes" id="UP000034338"/>
    </source>
</evidence>
<dbReference type="InterPro" id="IPR013382">
    <property type="entry name" value="CRISPR-assoc_prot_Cse2"/>
</dbReference>
<organism evidence="2 5">
    <name type="scientific">Methanosarcina mazei</name>
    <name type="common">Methanosarcina frisia</name>
    <dbReference type="NCBI Taxonomy" id="2209"/>
    <lineage>
        <taxon>Archaea</taxon>
        <taxon>Methanobacteriati</taxon>
        <taxon>Methanobacteriota</taxon>
        <taxon>Stenosarchaea group</taxon>
        <taxon>Methanomicrobia</taxon>
        <taxon>Methanosarcinales</taxon>
        <taxon>Methanosarcinaceae</taxon>
        <taxon>Methanosarcina</taxon>
    </lineage>
</organism>
<evidence type="ECO:0000313" key="3">
    <source>
        <dbReference type="EMBL" id="KKH82258.1"/>
    </source>
</evidence>
<comment type="caution">
    <text evidence="2">The sequence shown here is derived from an EMBL/GenBank/DDBJ whole genome shotgun (WGS) entry which is preliminary data.</text>
</comment>
<proteinExistence type="predicted"/>
<reference evidence="4 5" key="1">
    <citation type="journal article" date="2015" name="ISME J.">
        <title>Genomic and phenotypic differentiation among Methanosarcina mazei populations from Columbia River sediment.</title>
        <authorList>
            <person name="Youngblut N.D."/>
            <person name="Wirth J.S."/>
            <person name="Henriksen J.R."/>
            <person name="Smith M."/>
            <person name="Simon H."/>
            <person name="Metcalf W.W."/>
            <person name="Whitaker R.J."/>
        </authorList>
    </citation>
    <scope>NUCLEOTIDE SEQUENCE [LARGE SCALE GENOMIC DNA]</scope>
    <source>
        <strain evidence="2 5">1.H.A.0.1</strain>
        <strain evidence="3 4">1.H.M.2.1</strain>
        <strain evidence="1 6">2.F.A.2.4</strain>
    </source>
</reference>
<dbReference type="Proteomes" id="UP000034152">
    <property type="component" value="Unassembled WGS sequence"/>
</dbReference>
<dbReference type="CDD" id="cd09731">
    <property type="entry name" value="Cse2_I-E"/>
    <property type="match status" value="1"/>
</dbReference>
<name>A0A0F8LYE8_METMZ</name>
<dbReference type="EMBL" id="JJQU01000196">
    <property type="protein sequence ID" value="KKH82258.1"/>
    <property type="molecule type" value="Genomic_DNA"/>
</dbReference>
<dbReference type="PATRIC" id="fig|2209.56.peg.1042"/>
<evidence type="ECO:0000313" key="1">
    <source>
        <dbReference type="EMBL" id="KKF97856.1"/>
    </source>
</evidence>
<dbReference type="EMBL" id="JJOS01000142">
    <property type="protein sequence ID" value="KKF97856.1"/>
    <property type="molecule type" value="Genomic_DNA"/>
</dbReference>
<dbReference type="EMBL" id="JJQF01000067">
    <property type="protein sequence ID" value="KKH31132.1"/>
    <property type="molecule type" value="Genomic_DNA"/>
</dbReference>
<dbReference type="Proteomes" id="UP000034338">
    <property type="component" value="Unassembled WGS sequence"/>
</dbReference>
<dbReference type="InterPro" id="IPR038287">
    <property type="entry name" value="Cse2_sf"/>
</dbReference>
<evidence type="ECO:0000313" key="4">
    <source>
        <dbReference type="Proteomes" id="UP000034152"/>
    </source>
</evidence>
<dbReference type="AlphaFoldDB" id="A0A0F8LYE8"/>
<evidence type="ECO:0000313" key="2">
    <source>
        <dbReference type="EMBL" id="KKH31132.1"/>
    </source>
</evidence>
<keyword evidence="6" id="KW-1185">Reference proteome</keyword>
<gene>
    <name evidence="2" type="ORF">DU37_11715</name>
    <name evidence="1" type="ORF">DU47_19860</name>
    <name evidence="3" type="ORF">DU80_04805</name>
</gene>
<sequence length="166" mass="19633">MNTLSFPSDQEFHRILLNWWKNLDERRGERADLRHCHNINEVAFTSSFHHLRRELNKFRINHEALAAIAGVLSHVKVNDTNSRLPAQMATPKLGGKKASVSDLRFRRLLTIEDRNELFTTMIRIVRLLEGRVNIFDLAYGIYWWNDHTKKLWAYGYYENLPAEKKN</sequence>
<evidence type="ECO:0008006" key="7">
    <source>
        <dbReference type="Google" id="ProtNLM"/>
    </source>
</evidence>
<dbReference type="Proteomes" id="UP000034578">
    <property type="component" value="Unassembled WGS sequence"/>
</dbReference>